<keyword evidence="7 15" id="KW-0548">Nucleotidyltransferase</keyword>
<dbReference type="NCBIfam" id="NF004160">
    <property type="entry name" value="PRK05627.1-3"/>
    <property type="match status" value="1"/>
</dbReference>
<sequence length="305" mass="33694">MKVVRGQRGAHSLQSASVATIGNFDGVHLGHRQLLQQVRAEADRMQAKAVAILFEPHPAEFFLDEPPARLMTLREKLLPLELLGVDIVRVLRFNQDLAAMSANEFIDRILVNELNVQHLVVGDDFRFGHRRAGDFELLCADGRFSCEASDTVTVNGIRVSSTAVRLALANGQFELAAQLLGRPYRLSGKVAHGDKRGRLLGFPTANLRLKRKTLPLSGVYAVKVMGEGMPETLGVANIGFRPTVDGKEPRCEVHLFNFADDIYGRVIDIEPVQFIRAEQKFSGLDALKAQISVDSARAKQIFNLT</sequence>
<keyword evidence="5 15" id="KW-0288">FMN</keyword>
<dbReference type="NCBIfam" id="TIGR00125">
    <property type="entry name" value="cyt_tran_rel"/>
    <property type="match status" value="1"/>
</dbReference>
<protein>
    <recommendedName>
        <fullName evidence="15">Riboflavin biosynthesis protein</fullName>
    </recommendedName>
    <domain>
        <recommendedName>
            <fullName evidence="15">Riboflavin kinase</fullName>
            <ecNumber evidence="15">2.7.1.26</ecNumber>
        </recommendedName>
        <alternativeName>
            <fullName evidence="15">Flavokinase</fullName>
        </alternativeName>
    </domain>
    <domain>
        <recommendedName>
            <fullName evidence="15">FMN adenylyltransferase</fullName>
            <ecNumber evidence="15">2.7.7.2</ecNumber>
        </recommendedName>
        <alternativeName>
            <fullName evidence="15">FAD pyrophosphorylase</fullName>
        </alternativeName>
        <alternativeName>
            <fullName evidence="15">FAD synthase</fullName>
        </alternativeName>
    </domain>
</protein>
<dbReference type="InterPro" id="IPR023465">
    <property type="entry name" value="Riboflavin_kinase_dom_sf"/>
</dbReference>
<name>A0A4R6UT78_9GAMM</name>
<dbReference type="FunFam" id="3.40.50.620:FF:000021">
    <property type="entry name" value="Riboflavin biosynthesis protein"/>
    <property type="match status" value="1"/>
</dbReference>
<dbReference type="Gene3D" id="2.40.30.30">
    <property type="entry name" value="Riboflavin kinase-like"/>
    <property type="match status" value="1"/>
</dbReference>
<evidence type="ECO:0000256" key="2">
    <source>
        <dbReference type="ARBA" id="ARBA00004726"/>
    </source>
</evidence>
<dbReference type="PANTHER" id="PTHR22749">
    <property type="entry name" value="RIBOFLAVIN KINASE/FMN ADENYLYLTRANSFERASE"/>
    <property type="match status" value="1"/>
</dbReference>
<evidence type="ECO:0000256" key="3">
    <source>
        <dbReference type="ARBA" id="ARBA00005201"/>
    </source>
</evidence>
<dbReference type="Proteomes" id="UP000295375">
    <property type="component" value="Unassembled WGS sequence"/>
</dbReference>
<dbReference type="SUPFAM" id="SSF82114">
    <property type="entry name" value="Riboflavin kinase-like"/>
    <property type="match status" value="1"/>
</dbReference>
<evidence type="ECO:0000259" key="16">
    <source>
        <dbReference type="SMART" id="SM00904"/>
    </source>
</evidence>
<evidence type="ECO:0000256" key="5">
    <source>
        <dbReference type="ARBA" id="ARBA00022643"/>
    </source>
</evidence>
<comment type="caution">
    <text evidence="17">The sequence shown here is derived from an EMBL/GenBank/DDBJ whole genome shotgun (WGS) entry which is preliminary data.</text>
</comment>
<evidence type="ECO:0000256" key="7">
    <source>
        <dbReference type="ARBA" id="ARBA00022695"/>
    </source>
</evidence>
<keyword evidence="18" id="KW-1185">Reference proteome</keyword>
<keyword evidence="9 15" id="KW-0418">Kinase</keyword>
<dbReference type="EC" id="2.7.1.26" evidence="15"/>
<comment type="catalytic activity">
    <reaction evidence="13 15">
        <text>riboflavin + ATP = FMN + ADP + H(+)</text>
        <dbReference type="Rhea" id="RHEA:14357"/>
        <dbReference type="ChEBI" id="CHEBI:15378"/>
        <dbReference type="ChEBI" id="CHEBI:30616"/>
        <dbReference type="ChEBI" id="CHEBI:57986"/>
        <dbReference type="ChEBI" id="CHEBI:58210"/>
        <dbReference type="ChEBI" id="CHEBI:456216"/>
        <dbReference type="EC" id="2.7.1.26"/>
    </reaction>
</comment>
<dbReference type="NCBIfam" id="NF004163">
    <property type="entry name" value="PRK05627.1-6"/>
    <property type="match status" value="1"/>
</dbReference>
<evidence type="ECO:0000256" key="9">
    <source>
        <dbReference type="ARBA" id="ARBA00022777"/>
    </source>
</evidence>
<evidence type="ECO:0000313" key="18">
    <source>
        <dbReference type="Proteomes" id="UP000295375"/>
    </source>
</evidence>
<evidence type="ECO:0000256" key="10">
    <source>
        <dbReference type="ARBA" id="ARBA00022827"/>
    </source>
</evidence>
<dbReference type="PANTHER" id="PTHR22749:SF6">
    <property type="entry name" value="RIBOFLAVIN KINASE"/>
    <property type="match status" value="1"/>
</dbReference>
<dbReference type="InterPro" id="IPR004821">
    <property type="entry name" value="Cyt_trans-like"/>
</dbReference>
<dbReference type="CDD" id="cd02064">
    <property type="entry name" value="FAD_synthetase_N"/>
    <property type="match status" value="1"/>
</dbReference>
<evidence type="ECO:0000256" key="4">
    <source>
        <dbReference type="ARBA" id="ARBA00022630"/>
    </source>
</evidence>
<reference evidence="17 18" key="1">
    <citation type="submission" date="2019-03" db="EMBL/GenBank/DDBJ databases">
        <title>Genomic Encyclopedia of Type Strains, Phase IV (KMG-IV): sequencing the most valuable type-strain genomes for metagenomic binning, comparative biology and taxonomic classification.</title>
        <authorList>
            <person name="Goeker M."/>
        </authorList>
    </citation>
    <scope>NUCLEOTIDE SEQUENCE [LARGE SCALE GENOMIC DNA]</scope>
    <source>
        <strain evidence="17 18">DSM 103792</strain>
    </source>
</reference>
<dbReference type="PIRSF" id="PIRSF004491">
    <property type="entry name" value="FAD_Synth"/>
    <property type="match status" value="1"/>
</dbReference>
<dbReference type="NCBIfam" id="NF004162">
    <property type="entry name" value="PRK05627.1-5"/>
    <property type="match status" value="1"/>
</dbReference>
<evidence type="ECO:0000256" key="15">
    <source>
        <dbReference type="PIRNR" id="PIRNR004491"/>
    </source>
</evidence>
<dbReference type="GO" id="GO:0009231">
    <property type="term" value="P:riboflavin biosynthetic process"/>
    <property type="evidence" value="ECO:0007669"/>
    <property type="project" value="InterPro"/>
</dbReference>
<dbReference type="RefSeq" id="WP_133587459.1">
    <property type="nucleotide sequence ID" value="NZ_CP037953.1"/>
</dbReference>
<dbReference type="SMART" id="SM00904">
    <property type="entry name" value="Flavokinase"/>
    <property type="match status" value="1"/>
</dbReference>
<comment type="similarity">
    <text evidence="15">Belongs to the ribF family.</text>
</comment>
<keyword evidence="6 15" id="KW-0808">Transferase</keyword>
<dbReference type="InterPro" id="IPR023468">
    <property type="entry name" value="Riboflavin_kinase"/>
</dbReference>
<comment type="pathway">
    <text evidence="2 15">Cofactor biosynthesis; FAD biosynthesis; FAD from FMN: step 1/1.</text>
</comment>
<evidence type="ECO:0000256" key="12">
    <source>
        <dbReference type="ARBA" id="ARBA00023268"/>
    </source>
</evidence>
<evidence type="ECO:0000313" key="17">
    <source>
        <dbReference type="EMBL" id="TDQ50361.1"/>
    </source>
</evidence>
<dbReference type="Pfam" id="PF01687">
    <property type="entry name" value="Flavokinase"/>
    <property type="match status" value="1"/>
</dbReference>
<dbReference type="EMBL" id="SNYM01000002">
    <property type="protein sequence ID" value="TDQ50361.1"/>
    <property type="molecule type" value="Genomic_DNA"/>
</dbReference>
<dbReference type="InterPro" id="IPR015865">
    <property type="entry name" value="Riboflavin_kinase_bac/euk"/>
</dbReference>
<comment type="pathway">
    <text evidence="3 15">Cofactor biosynthesis; FMN biosynthesis; FMN from riboflavin (ATP route): step 1/1.</text>
</comment>
<dbReference type="GO" id="GO:0003919">
    <property type="term" value="F:FMN adenylyltransferase activity"/>
    <property type="evidence" value="ECO:0007669"/>
    <property type="project" value="UniProtKB-UniRule"/>
</dbReference>
<dbReference type="SUPFAM" id="SSF52374">
    <property type="entry name" value="Nucleotidylyl transferase"/>
    <property type="match status" value="1"/>
</dbReference>
<dbReference type="UniPathway" id="UPA00276">
    <property type="reaction ID" value="UER00406"/>
</dbReference>
<dbReference type="AlphaFoldDB" id="A0A4R6UT78"/>
<evidence type="ECO:0000256" key="8">
    <source>
        <dbReference type="ARBA" id="ARBA00022741"/>
    </source>
</evidence>
<dbReference type="EC" id="2.7.7.2" evidence="15"/>
<dbReference type="GO" id="GO:0009398">
    <property type="term" value="P:FMN biosynthetic process"/>
    <property type="evidence" value="ECO:0007669"/>
    <property type="project" value="UniProtKB-UniRule"/>
</dbReference>
<keyword evidence="10 15" id="KW-0274">FAD</keyword>
<organism evidence="17 18">
    <name type="scientific">Permianibacter aggregans</name>
    <dbReference type="NCBI Taxonomy" id="1510150"/>
    <lineage>
        <taxon>Bacteria</taxon>
        <taxon>Pseudomonadati</taxon>
        <taxon>Pseudomonadota</taxon>
        <taxon>Gammaproteobacteria</taxon>
        <taxon>Pseudomonadales</taxon>
        <taxon>Pseudomonadaceae</taxon>
        <taxon>Permianibacter</taxon>
    </lineage>
</organism>
<evidence type="ECO:0000256" key="1">
    <source>
        <dbReference type="ARBA" id="ARBA00002121"/>
    </source>
</evidence>
<dbReference type="GO" id="GO:0008531">
    <property type="term" value="F:riboflavin kinase activity"/>
    <property type="evidence" value="ECO:0007669"/>
    <property type="project" value="UniProtKB-UniRule"/>
</dbReference>
<evidence type="ECO:0000256" key="11">
    <source>
        <dbReference type="ARBA" id="ARBA00022840"/>
    </source>
</evidence>
<dbReference type="NCBIfam" id="NF004159">
    <property type="entry name" value="PRK05627.1-2"/>
    <property type="match status" value="1"/>
</dbReference>
<comment type="catalytic activity">
    <reaction evidence="14 15">
        <text>FMN + ATP + H(+) = FAD + diphosphate</text>
        <dbReference type="Rhea" id="RHEA:17237"/>
        <dbReference type="ChEBI" id="CHEBI:15378"/>
        <dbReference type="ChEBI" id="CHEBI:30616"/>
        <dbReference type="ChEBI" id="CHEBI:33019"/>
        <dbReference type="ChEBI" id="CHEBI:57692"/>
        <dbReference type="ChEBI" id="CHEBI:58210"/>
        <dbReference type="EC" id="2.7.7.2"/>
    </reaction>
</comment>
<evidence type="ECO:0000256" key="13">
    <source>
        <dbReference type="ARBA" id="ARBA00047880"/>
    </source>
</evidence>
<gene>
    <name evidence="17" type="ORF">EV696_10241</name>
</gene>
<evidence type="ECO:0000256" key="14">
    <source>
        <dbReference type="ARBA" id="ARBA00049494"/>
    </source>
</evidence>
<dbReference type="UniPathway" id="UPA00277">
    <property type="reaction ID" value="UER00407"/>
</dbReference>
<evidence type="ECO:0000256" key="6">
    <source>
        <dbReference type="ARBA" id="ARBA00022679"/>
    </source>
</evidence>
<feature type="domain" description="Riboflavin kinase" evidence="16">
    <location>
        <begin position="179"/>
        <end position="303"/>
    </location>
</feature>
<dbReference type="GO" id="GO:0006747">
    <property type="term" value="P:FAD biosynthetic process"/>
    <property type="evidence" value="ECO:0007669"/>
    <property type="project" value="UniProtKB-UniRule"/>
</dbReference>
<dbReference type="OrthoDB" id="9803667at2"/>
<accession>A0A4R6UT78</accession>
<keyword evidence="11 15" id="KW-0067">ATP-binding</keyword>
<dbReference type="InterPro" id="IPR014729">
    <property type="entry name" value="Rossmann-like_a/b/a_fold"/>
</dbReference>
<dbReference type="GO" id="GO:0005524">
    <property type="term" value="F:ATP binding"/>
    <property type="evidence" value="ECO:0007669"/>
    <property type="project" value="UniProtKB-UniRule"/>
</dbReference>
<keyword evidence="4 15" id="KW-0285">Flavoprotein</keyword>
<dbReference type="NCBIfam" id="TIGR00083">
    <property type="entry name" value="ribF"/>
    <property type="match status" value="1"/>
</dbReference>
<comment type="function">
    <text evidence="1">Catalyzes the phosphorylation of riboflavin to FMN followed by the adenylation of FMN to FAD.</text>
</comment>
<proteinExistence type="inferred from homology"/>
<dbReference type="InterPro" id="IPR002606">
    <property type="entry name" value="Riboflavin_kinase_bac"/>
</dbReference>
<dbReference type="Gene3D" id="3.40.50.620">
    <property type="entry name" value="HUPs"/>
    <property type="match status" value="1"/>
</dbReference>
<dbReference type="Pfam" id="PF06574">
    <property type="entry name" value="FAD_syn"/>
    <property type="match status" value="1"/>
</dbReference>
<keyword evidence="8 15" id="KW-0547">Nucleotide-binding</keyword>
<dbReference type="InterPro" id="IPR015864">
    <property type="entry name" value="FAD_synthase"/>
</dbReference>
<keyword evidence="12" id="KW-0511">Multifunctional enzyme</keyword>